<comment type="caution">
    <text evidence="3">The sequence shown here is derived from an EMBL/GenBank/DDBJ whole genome shotgun (WGS) entry which is preliminary data.</text>
</comment>
<dbReference type="AlphaFoldDB" id="A0A510UQN7"/>
<organism evidence="3 4">
    <name type="scientific">Cellulomonas persica</name>
    <dbReference type="NCBI Taxonomy" id="76861"/>
    <lineage>
        <taxon>Bacteria</taxon>
        <taxon>Bacillati</taxon>
        <taxon>Actinomycetota</taxon>
        <taxon>Actinomycetes</taxon>
        <taxon>Micrococcales</taxon>
        <taxon>Cellulomonadaceae</taxon>
        <taxon>Cellulomonas</taxon>
    </lineage>
</organism>
<evidence type="ECO:0000256" key="1">
    <source>
        <dbReference type="SAM" id="Coils"/>
    </source>
</evidence>
<feature type="transmembrane region" description="Helical" evidence="2">
    <location>
        <begin position="49"/>
        <end position="69"/>
    </location>
</feature>
<gene>
    <name evidence="3" type="ORF">CPE01_07170</name>
</gene>
<feature type="coiled-coil region" evidence="1">
    <location>
        <begin position="84"/>
        <end position="118"/>
    </location>
</feature>
<evidence type="ECO:0000313" key="4">
    <source>
        <dbReference type="Proteomes" id="UP000321386"/>
    </source>
</evidence>
<dbReference type="OrthoDB" id="4829978at2"/>
<sequence length="118" mass="12370">MARRYGESAKTLTWGLGLLVSGVVIAFWVRDPYLAAGNDGLSSGFDGLVVVVACLSAVVGLVTTLIGVWQLATNVDIAALAVRDAAVEAELAQQRADREAAEKAAARARLTTQLAQEE</sequence>
<keyword evidence="2" id="KW-0812">Transmembrane</keyword>
<dbReference type="Proteomes" id="UP000321386">
    <property type="component" value="Unassembled WGS sequence"/>
</dbReference>
<feature type="transmembrane region" description="Helical" evidence="2">
    <location>
        <begin position="12"/>
        <end position="29"/>
    </location>
</feature>
<keyword evidence="2" id="KW-1133">Transmembrane helix</keyword>
<protein>
    <submittedName>
        <fullName evidence="3">Uncharacterized protein</fullName>
    </submittedName>
</protein>
<dbReference type="EMBL" id="BJUA01000003">
    <property type="protein sequence ID" value="GEK16984.1"/>
    <property type="molecule type" value="Genomic_DNA"/>
</dbReference>
<evidence type="ECO:0000256" key="2">
    <source>
        <dbReference type="SAM" id="Phobius"/>
    </source>
</evidence>
<keyword evidence="1" id="KW-0175">Coiled coil</keyword>
<proteinExistence type="predicted"/>
<reference evidence="3 4" key="1">
    <citation type="submission" date="2019-07" db="EMBL/GenBank/DDBJ databases">
        <title>Whole genome shotgun sequence of Cellulomonas persica NBRC 101101.</title>
        <authorList>
            <person name="Hosoyama A."/>
            <person name="Uohara A."/>
            <person name="Ohji S."/>
            <person name="Ichikawa N."/>
        </authorList>
    </citation>
    <scope>NUCLEOTIDE SEQUENCE [LARGE SCALE GENOMIC DNA]</scope>
    <source>
        <strain evidence="3 4">NBRC 101101</strain>
    </source>
</reference>
<dbReference type="RefSeq" id="WP_146805284.1">
    <property type="nucleotide sequence ID" value="NZ_BJUA01000003.1"/>
</dbReference>
<accession>A0A510UQN7</accession>
<evidence type="ECO:0000313" key="3">
    <source>
        <dbReference type="EMBL" id="GEK16984.1"/>
    </source>
</evidence>
<keyword evidence="4" id="KW-1185">Reference proteome</keyword>
<name>A0A510UQN7_9CELL</name>
<keyword evidence="2" id="KW-0472">Membrane</keyword>